<sequence length="516" mass="57280">MILGGDFRVNLKDCNVPLDISIQYFFLSSQHPMQLKQEDINGMESNAGVPPLSQRAQESLGALAGFGDLFKIMQNMYNKETNPNGILSLGVAENSLMHQELTEYYADRIKVNPFSLTYGQGPGGSPILKKALAGLYNRKFSPTFEVKAEHIVIGSGVSGVLDLLCHSIGDEGDAILIGRPIYTGFVNDLFLRSKMQLAPVSLKGVDPMGVEAVKFYERELQVQKNRGVKVRGMILCNPHNPLGKCYTPEVIKAYAAFCNKHNIHFISDEIYALSIYSTPSNASAAPFTSIFSVPGLTDIIDKRLVHVLYGMSKDFCANGMRMGCLISPWNPTIVMASFAVGIFQWPSSLADIAWRTILTDEKYLDDFIEKNQKKLGDHYTILTNWFKKHDIPYVDGSNAGFFVWVDLRRYLAKVKLPPGDDGKIPGGHTNIPGQPEGAQKRDKMLWDKMVDGGVYVGTAEMFYGEEHGWYRFSFSTVREEMELGLKRMEKVLKDVEEGGIGGVEVGLGALILEGMQ</sequence>
<dbReference type="Pfam" id="PF00155">
    <property type="entry name" value="Aminotran_1_2"/>
    <property type="match status" value="1"/>
</dbReference>
<dbReference type="InterPro" id="IPR015421">
    <property type="entry name" value="PyrdxlP-dep_Trfase_major"/>
</dbReference>
<dbReference type="PANTHER" id="PTHR43795">
    <property type="entry name" value="BIFUNCTIONAL ASPARTATE AMINOTRANSFERASE AND GLUTAMATE/ASPARTATE-PREPHENATE AMINOTRANSFERASE-RELATED"/>
    <property type="match status" value="1"/>
</dbReference>
<dbReference type="Proteomes" id="UP001365542">
    <property type="component" value="Unassembled WGS sequence"/>
</dbReference>
<keyword evidence="1" id="KW-0663">Pyridoxal phosphate</keyword>
<evidence type="ECO:0000313" key="3">
    <source>
        <dbReference type="EMBL" id="KAK6538740.1"/>
    </source>
</evidence>
<evidence type="ECO:0000313" key="4">
    <source>
        <dbReference type="Proteomes" id="UP001365542"/>
    </source>
</evidence>
<reference evidence="3 4" key="1">
    <citation type="submission" date="2019-10" db="EMBL/GenBank/DDBJ databases">
        <authorList>
            <person name="Palmer J.M."/>
        </authorList>
    </citation>
    <scope>NUCLEOTIDE SEQUENCE [LARGE SCALE GENOMIC DNA]</scope>
    <source>
        <strain evidence="3 4">TWF694</strain>
    </source>
</reference>
<accession>A0AAV9XAN2</accession>
<gene>
    <name evidence="3" type="ORF">TWF694_010313</name>
</gene>
<keyword evidence="4" id="KW-1185">Reference proteome</keyword>
<feature type="domain" description="Aminotransferase class I/classII large" evidence="2">
    <location>
        <begin position="121"/>
        <end position="482"/>
    </location>
</feature>
<dbReference type="GO" id="GO:0030170">
    <property type="term" value="F:pyridoxal phosphate binding"/>
    <property type="evidence" value="ECO:0007669"/>
    <property type="project" value="InterPro"/>
</dbReference>
<dbReference type="InterPro" id="IPR050478">
    <property type="entry name" value="Ethylene_sulfur-biosynth"/>
</dbReference>
<dbReference type="PANTHER" id="PTHR43795:SF39">
    <property type="entry name" value="AMINOTRANSFERASE CLASS I_CLASSII DOMAIN-CONTAINING PROTEIN"/>
    <property type="match status" value="1"/>
</dbReference>
<organism evidence="3 4">
    <name type="scientific">Orbilia ellipsospora</name>
    <dbReference type="NCBI Taxonomy" id="2528407"/>
    <lineage>
        <taxon>Eukaryota</taxon>
        <taxon>Fungi</taxon>
        <taxon>Dikarya</taxon>
        <taxon>Ascomycota</taxon>
        <taxon>Pezizomycotina</taxon>
        <taxon>Orbiliomycetes</taxon>
        <taxon>Orbiliales</taxon>
        <taxon>Orbiliaceae</taxon>
        <taxon>Orbilia</taxon>
    </lineage>
</organism>
<dbReference type="Gene3D" id="3.90.1150.10">
    <property type="entry name" value="Aspartate Aminotransferase, domain 1"/>
    <property type="match status" value="1"/>
</dbReference>
<name>A0AAV9XAN2_9PEZI</name>
<dbReference type="InterPro" id="IPR015424">
    <property type="entry name" value="PyrdxlP-dep_Trfase"/>
</dbReference>
<proteinExistence type="predicted"/>
<dbReference type="Gene3D" id="3.40.640.10">
    <property type="entry name" value="Type I PLP-dependent aspartate aminotransferase-like (Major domain)"/>
    <property type="match status" value="1"/>
</dbReference>
<dbReference type="SUPFAM" id="SSF53383">
    <property type="entry name" value="PLP-dependent transferases"/>
    <property type="match status" value="1"/>
</dbReference>
<dbReference type="EMBL" id="JAVHJO010000007">
    <property type="protein sequence ID" value="KAK6538740.1"/>
    <property type="molecule type" value="Genomic_DNA"/>
</dbReference>
<evidence type="ECO:0000256" key="1">
    <source>
        <dbReference type="ARBA" id="ARBA00022898"/>
    </source>
</evidence>
<dbReference type="PRINTS" id="PR00753">
    <property type="entry name" value="ACCSYNTHASE"/>
</dbReference>
<dbReference type="GO" id="GO:0006520">
    <property type="term" value="P:amino acid metabolic process"/>
    <property type="evidence" value="ECO:0007669"/>
    <property type="project" value="TreeGrafter"/>
</dbReference>
<dbReference type="InterPro" id="IPR015422">
    <property type="entry name" value="PyrdxlP-dep_Trfase_small"/>
</dbReference>
<dbReference type="InterPro" id="IPR004839">
    <property type="entry name" value="Aminotransferase_I/II_large"/>
</dbReference>
<dbReference type="GO" id="GO:0008483">
    <property type="term" value="F:transaminase activity"/>
    <property type="evidence" value="ECO:0007669"/>
    <property type="project" value="TreeGrafter"/>
</dbReference>
<evidence type="ECO:0000259" key="2">
    <source>
        <dbReference type="Pfam" id="PF00155"/>
    </source>
</evidence>
<protein>
    <recommendedName>
        <fullName evidence="2">Aminotransferase class I/classII large domain-containing protein</fullName>
    </recommendedName>
</protein>
<comment type="caution">
    <text evidence="3">The sequence shown here is derived from an EMBL/GenBank/DDBJ whole genome shotgun (WGS) entry which is preliminary data.</text>
</comment>
<dbReference type="CDD" id="cd00609">
    <property type="entry name" value="AAT_like"/>
    <property type="match status" value="1"/>
</dbReference>
<dbReference type="AlphaFoldDB" id="A0AAV9XAN2"/>